<dbReference type="InterPro" id="IPR003439">
    <property type="entry name" value="ABC_transporter-like_ATP-bd"/>
</dbReference>
<dbReference type="Gene3D" id="3.40.50.300">
    <property type="entry name" value="P-loop containing nucleotide triphosphate hydrolases"/>
    <property type="match status" value="1"/>
</dbReference>
<evidence type="ECO:0000256" key="4">
    <source>
        <dbReference type="ARBA" id="ARBA00022840"/>
    </source>
</evidence>
<sequence>MPAAVDVSGIRKRYKRTVALDGVSLTVEEGETVGILGRNGAGKTTLAESIAGLRRPDEGTVRVLGLDPVTDRARLRMVLGVQLQQAILHLDLTVIENLRLHRSFYPSGHDPEELLRRLGLAGSRDARFGNLSGGQQQRLSLAVALIGRPRVVILDELTTGLDPEGRRSIWRLVESLREEGVTVLLVSHAMDEVSRLCDRVVVLDAGRTRAEGTPQSLVRDTGAEDLEEAFLGLIGAGPDEIESVIESVEGTS</sequence>
<dbReference type="PROSITE" id="PS00211">
    <property type="entry name" value="ABC_TRANSPORTER_1"/>
    <property type="match status" value="1"/>
</dbReference>
<dbReference type="SMART" id="SM00382">
    <property type="entry name" value="AAA"/>
    <property type="match status" value="1"/>
</dbReference>
<comment type="caution">
    <text evidence="7">The sequence shown here is derived from an EMBL/GenBank/DDBJ whole genome shotgun (WGS) entry which is preliminary data.</text>
</comment>
<keyword evidence="3" id="KW-0547">Nucleotide-binding</keyword>
<accession>A0ABW4L026</accession>
<dbReference type="InterPro" id="IPR027417">
    <property type="entry name" value="P-loop_NTPase"/>
</dbReference>
<dbReference type="EMBL" id="JBHUEE010000001">
    <property type="protein sequence ID" value="MFD1716871.1"/>
    <property type="molecule type" value="Genomic_DNA"/>
</dbReference>
<protein>
    <submittedName>
        <fullName evidence="7">ABC transporter ATP-binding protein</fullName>
    </submittedName>
</protein>
<gene>
    <name evidence="7" type="ORF">ACFSE6_03425</name>
</gene>
<dbReference type="InterPro" id="IPR050763">
    <property type="entry name" value="ABC_transporter_ATP-binding"/>
</dbReference>
<feature type="domain" description="ABC transporter" evidence="6">
    <location>
        <begin position="5"/>
        <end position="230"/>
    </location>
</feature>
<reference evidence="8" key="1">
    <citation type="journal article" date="2019" name="Int. J. Syst. Evol. Microbiol.">
        <title>The Global Catalogue of Microorganisms (GCM) 10K type strain sequencing project: providing services to taxonomists for standard genome sequencing and annotation.</title>
        <authorList>
            <consortium name="The Broad Institute Genomics Platform"/>
            <consortium name="The Broad Institute Genome Sequencing Center for Infectious Disease"/>
            <person name="Wu L."/>
            <person name="Ma J."/>
        </authorList>
    </citation>
    <scope>NUCLEOTIDE SEQUENCE [LARGE SCALE GENOMIC DNA]</scope>
    <source>
        <strain evidence="8">JCM 17130</strain>
    </source>
</reference>
<dbReference type="CDD" id="cd03230">
    <property type="entry name" value="ABC_DR_subfamily_A"/>
    <property type="match status" value="1"/>
</dbReference>
<keyword evidence="8" id="KW-1185">Reference proteome</keyword>
<dbReference type="Proteomes" id="UP001597277">
    <property type="component" value="Unassembled WGS sequence"/>
</dbReference>
<evidence type="ECO:0000256" key="3">
    <source>
        <dbReference type="ARBA" id="ARBA00022741"/>
    </source>
</evidence>
<evidence type="ECO:0000256" key="2">
    <source>
        <dbReference type="ARBA" id="ARBA00022448"/>
    </source>
</evidence>
<name>A0ABW4L026_9MICO</name>
<organism evidence="7 8">
    <name type="scientific">Georgenia deserti</name>
    <dbReference type="NCBI Taxonomy" id="2093781"/>
    <lineage>
        <taxon>Bacteria</taxon>
        <taxon>Bacillati</taxon>
        <taxon>Actinomycetota</taxon>
        <taxon>Actinomycetes</taxon>
        <taxon>Micrococcales</taxon>
        <taxon>Bogoriellaceae</taxon>
        <taxon>Georgenia</taxon>
    </lineage>
</organism>
<dbReference type="PANTHER" id="PTHR42711">
    <property type="entry name" value="ABC TRANSPORTER ATP-BINDING PROTEIN"/>
    <property type="match status" value="1"/>
</dbReference>
<evidence type="ECO:0000259" key="6">
    <source>
        <dbReference type="PROSITE" id="PS50893"/>
    </source>
</evidence>
<keyword evidence="4 7" id="KW-0067">ATP-binding</keyword>
<dbReference type="RefSeq" id="WP_388002290.1">
    <property type="nucleotide sequence ID" value="NZ_JBHUEE010000001.1"/>
</dbReference>
<dbReference type="SUPFAM" id="SSF52540">
    <property type="entry name" value="P-loop containing nucleoside triphosphate hydrolases"/>
    <property type="match status" value="1"/>
</dbReference>
<dbReference type="InterPro" id="IPR003593">
    <property type="entry name" value="AAA+_ATPase"/>
</dbReference>
<dbReference type="PANTHER" id="PTHR42711:SF16">
    <property type="entry name" value="ABC TRANSPORTER ATP-BINDING PROTEIN"/>
    <property type="match status" value="1"/>
</dbReference>
<dbReference type="InterPro" id="IPR017871">
    <property type="entry name" value="ABC_transporter-like_CS"/>
</dbReference>
<evidence type="ECO:0000256" key="5">
    <source>
        <dbReference type="ARBA" id="ARBA00023251"/>
    </source>
</evidence>
<keyword evidence="5" id="KW-0046">Antibiotic resistance</keyword>
<comment type="subcellular location">
    <subcellularLocation>
        <location evidence="1">Cell membrane</location>
        <topology evidence="1">Peripheral membrane protein</topology>
    </subcellularLocation>
</comment>
<dbReference type="PROSITE" id="PS50893">
    <property type="entry name" value="ABC_TRANSPORTER_2"/>
    <property type="match status" value="1"/>
</dbReference>
<dbReference type="GO" id="GO:0005524">
    <property type="term" value="F:ATP binding"/>
    <property type="evidence" value="ECO:0007669"/>
    <property type="project" value="UniProtKB-KW"/>
</dbReference>
<dbReference type="Pfam" id="PF00005">
    <property type="entry name" value="ABC_tran"/>
    <property type="match status" value="1"/>
</dbReference>
<evidence type="ECO:0000313" key="8">
    <source>
        <dbReference type="Proteomes" id="UP001597277"/>
    </source>
</evidence>
<evidence type="ECO:0000313" key="7">
    <source>
        <dbReference type="EMBL" id="MFD1716871.1"/>
    </source>
</evidence>
<proteinExistence type="predicted"/>
<evidence type="ECO:0000256" key="1">
    <source>
        <dbReference type="ARBA" id="ARBA00004202"/>
    </source>
</evidence>
<keyword evidence="2" id="KW-0813">Transport</keyword>